<reference evidence="4 5" key="1">
    <citation type="submission" date="2019-06" db="EMBL/GenBank/DDBJ databases">
        <title>Lysobacter alkalisoli sp. nov. isolated from saline soil.</title>
        <authorList>
            <person name="Sun J.-Q."/>
            <person name="Xu L."/>
        </authorList>
    </citation>
    <scope>NUCLEOTIDE SEQUENCE [LARGE SCALE GENOMIC DNA]</scope>
    <source>
        <strain evidence="4 5">JCM 31130</strain>
    </source>
</reference>
<gene>
    <name evidence="4" type="ORF">FKV25_07655</name>
</gene>
<feature type="domain" description="TadE-like" evidence="3">
    <location>
        <begin position="30"/>
        <end position="71"/>
    </location>
</feature>
<evidence type="ECO:0000259" key="3">
    <source>
        <dbReference type="Pfam" id="PF07811"/>
    </source>
</evidence>
<dbReference type="InterPro" id="IPR012495">
    <property type="entry name" value="TadE-like_dom"/>
</dbReference>
<keyword evidence="2" id="KW-0472">Membrane</keyword>
<dbReference type="AlphaFoldDB" id="A0A508AAZ4"/>
<evidence type="ECO:0000313" key="4">
    <source>
        <dbReference type="EMBL" id="TQD45694.1"/>
    </source>
</evidence>
<keyword evidence="2" id="KW-1133">Transmembrane helix</keyword>
<feature type="transmembrane region" description="Helical" evidence="2">
    <location>
        <begin position="36"/>
        <end position="54"/>
    </location>
</feature>
<feature type="region of interest" description="Disordered" evidence="1">
    <location>
        <begin position="1"/>
        <end position="22"/>
    </location>
</feature>
<feature type="compositionally biased region" description="Basic and acidic residues" evidence="1">
    <location>
        <begin position="1"/>
        <end position="11"/>
    </location>
</feature>
<evidence type="ECO:0000256" key="1">
    <source>
        <dbReference type="SAM" id="MobiDB-lite"/>
    </source>
</evidence>
<dbReference type="OrthoDB" id="6019921at2"/>
<name>A0A508AAZ4_9GAMM</name>
<keyword evidence="2" id="KW-0812">Transmembrane</keyword>
<evidence type="ECO:0000256" key="2">
    <source>
        <dbReference type="SAM" id="Phobius"/>
    </source>
</evidence>
<evidence type="ECO:0000313" key="5">
    <source>
        <dbReference type="Proteomes" id="UP000318212"/>
    </source>
</evidence>
<protein>
    <submittedName>
        <fullName evidence="4">Pilus assembly protein</fullName>
    </submittedName>
</protein>
<dbReference type="Pfam" id="PF07811">
    <property type="entry name" value="TadE"/>
    <property type="match status" value="1"/>
</dbReference>
<comment type="caution">
    <text evidence="4">The sequence shown here is derived from an EMBL/GenBank/DDBJ whole genome shotgun (WGS) entry which is preliminary data.</text>
</comment>
<dbReference type="Proteomes" id="UP000318212">
    <property type="component" value="Unassembled WGS sequence"/>
</dbReference>
<organism evidence="4 5">
    <name type="scientific">Marilutibacter aestuarii</name>
    <dbReference type="NCBI Taxonomy" id="1706195"/>
    <lineage>
        <taxon>Bacteria</taxon>
        <taxon>Pseudomonadati</taxon>
        <taxon>Pseudomonadota</taxon>
        <taxon>Gammaproteobacteria</taxon>
        <taxon>Lysobacterales</taxon>
        <taxon>Lysobacteraceae</taxon>
        <taxon>Marilutibacter</taxon>
    </lineage>
</organism>
<dbReference type="EMBL" id="VICE01000071">
    <property type="protein sequence ID" value="TQD45694.1"/>
    <property type="molecule type" value="Genomic_DNA"/>
</dbReference>
<proteinExistence type="predicted"/>
<sequence>MERAMNEDHPGARPHARHLPLASTPRLQRGQALTEMAILAVVLVPLFLLIPMLAKYAHMRQVTQQATRAAAWEATAVHAHHWESSLANDQWRSRRRDLLIDRHFGTADAQIRSEPEQAQQDASVPAIMMNTFSDQPLLKRDGIMLEAFDNESGGALSQAMESVGGLMEALPNEFPPNSDGLVTAHMVVNPENLKLKDGSEASFLAPFDAINLSMQGQHALLADTWGASGSGLIDAGSATRNNRRVKDQVGTFVPSSWISGVSDVLEKVEFMEKVPLIGVPFRIRPGYMQPDIVPHDRLQEYQE</sequence>
<accession>A0A508AAZ4</accession>
<keyword evidence="5" id="KW-1185">Reference proteome</keyword>